<dbReference type="InterPro" id="IPR016035">
    <property type="entry name" value="Acyl_Trfase/lysoPLipase"/>
</dbReference>
<proteinExistence type="predicted"/>
<protein>
    <recommendedName>
        <fullName evidence="2">PNPLA domain-containing protein</fullName>
    </recommendedName>
</protein>
<evidence type="ECO:0000259" key="2">
    <source>
        <dbReference type="PROSITE" id="PS51635"/>
    </source>
</evidence>
<dbReference type="GO" id="GO:0006629">
    <property type="term" value="P:lipid metabolic process"/>
    <property type="evidence" value="ECO:0007669"/>
    <property type="project" value="UniProtKB-KW"/>
</dbReference>
<feature type="domain" description="PNPLA" evidence="2">
    <location>
        <begin position="8"/>
        <end position="193"/>
    </location>
</feature>
<evidence type="ECO:0000313" key="3">
    <source>
        <dbReference type="EMBL" id="QHU12854.1"/>
    </source>
</evidence>
<evidence type="ECO:0000256" key="1">
    <source>
        <dbReference type="ARBA" id="ARBA00023098"/>
    </source>
</evidence>
<dbReference type="InterPro" id="IPR052580">
    <property type="entry name" value="Lipid_Hydrolase"/>
</dbReference>
<dbReference type="InterPro" id="IPR002641">
    <property type="entry name" value="PNPLA_dom"/>
</dbReference>
<dbReference type="Pfam" id="PF01734">
    <property type="entry name" value="Patatin"/>
    <property type="match status" value="1"/>
</dbReference>
<name>A0A6C0K9M9_9ZZZZ</name>
<reference evidence="3" key="1">
    <citation type="journal article" date="2020" name="Nature">
        <title>Giant virus diversity and host interactions through global metagenomics.</title>
        <authorList>
            <person name="Schulz F."/>
            <person name="Roux S."/>
            <person name="Paez-Espino D."/>
            <person name="Jungbluth S."/>
            <person name="Walsh D.A."/>
            <person name="Denef V.J."/>
            <person name="McMahon K.D."/>
            <person name="Konstantinidis K.T."/>
            <person name="Eloe-Fadrosh E.A."/>
            <person name="Kyrpides N.C."/>
            <person name="Woyke T."/>
        </authorList>
    </citation>
    <scope>NUCLEOTIDE SEQUENCE</scope>
    <source>
        <strain evidence="3">GVMAG-S-1101172-89</strain>
    </source>
</reference>
<accession>A0A6C0K9M9</accession>
<organism evidence="3">
    <name type="scientific">viral metagenome</name>
    <dbReference type="NCBI Taxonomy" id="1070528"/>
    <lineage>
        <taxon>unclassified sequences</taxon>
        <taxon>metagenomes</taxon>
        <taxon>organismal metagenomes</taxon>
    </lineage>
</organism>
<dbReference type="PROSITE" id="PS51635">
    <property type="entry name" value="PNPLA"/>
    <property type="match status" value="1"/>
</dbReference>
<dbReference type="Gene3D" id="3.40.1090.10">
    <property type="entry name" value="Cytosolic phospholipase A2 catalytic domain"/>
    <property type="match status" value="2"/>
</dbReference>
<dbReference type="AlphaFoldDB" id="A0A6C0K9M9"/>
<dbReference type="SUPFAM" id="SSF52151">
    <property type="entry name" value="FabD/lysophospholipase-like"/>
    <property type="match status" value="1"/>
</dbReference>
<keyword evidence="1" id="KW-0443">Lipid metabolism</keyword>
<sequence>MFIPPKRISMSGGGMLGLAHVGALEVLESHGLLRCVREYVGISAGSMAVMSLCIGYTVSELRTINNSLDFSLIQNLNPETILSFMESYGLDDRRNFDKLLKIILRAKGLSPEITFGEFAEQFPMNPQPRIFATNLQTCLKQEFSSKETPNVEIKFAVLASCCVPLLFTPVCDLSGNIFVDGGLTAFTPFYHLNDEERSETLDLTFRIRDLFQKSPIGDGPFAYFKRLFYSLHNNQDTDTYKKWGERVMYIDTGNAAPFHFGASPEEKENLFQAGRNSAQRFLKSVSELKKFARRNSSP</sequence>
<dbReference type="PANTHER" id="PTHR46394">
    <property type="entry name" value="ANNEXIN"/>
    <property type="match status" value="1"/>
</dbReference>
<dbReference type="PANTHER" id="PTHR46394:SF1">
    <property type="entry name" value="PNPLA DOMAIN-CONTAINING PROTEIN"/>
    <property type="match status" value="1"/>
</dbReference>
<dbReference type="EMBL" id="MN740810">
    <property type="protein sequence ID" value="QHU12854.1"/>
    <property type="molecule type" value="Genomic_DNA"/>
</dbReference>